<gene>
    <name evidence="2" type="ORF">AVDCRST_MAG73-3761</name>
</gene>
<evidence type="ECO:0000313" key="2">
    <source>
        <dbReference type="EMBL" id="CAA9561650.1"/>
    </source>
</evidence>
<protein>
    <submittedName>
        <fullName evidence="2">Uncharacterized protein</fullName>
    </submittedName>
</protein>
<dbReference type="EMBL" id="CADCWE010000248">
    <property type="protein sequence ID" value="CAA9561650.1"/>
    <property type="molecule type" value="Genomic_DNA"/>
</dbReference>
<accession>A0A6J4UYJ1</accession>
<sequence>MPEPDPRLLTPEEESVADPEDAEDELDDTLPADLWF</sequence>
<proteinExistence type="predicted"/>
<evidence type="ECO:0000256" key="1">
    <source>
        <dbReference type="SAM" id="MobiDB-lite"/>
    </source>
</evidence>
<organism evidence="2">
    <name type="scientific">uncultured Thermomicrobiales bacterium</name>
    <dbReference type="NCBI Taxonomy" id="1645740"/>
    <lineage>
        <taxon>Bacteria</taxon>
        <taxon>Pseudomonadati</taxon>
        <taxon>Thermomicrobiota</taxon>
        <taxon>Thermomicrobia</taxon>
        <taxon>Thermomicrobiales</taxon>
        <taxon>environmental samples</taxon>
    </lineage>
</organism>
<dbReference type="AlphaFoldDB" id="A0A6J4UYJ1"/>
<feature type="region of interest" description="Disordered" evidence="1">
    <location>
        <begin position="1"/>
        <end position="36"/>
    </location>
</feature>
<reference evidence="2" key="1">
    <citation type="submission" date="2020-02" db="EMBL/GenBank/DDBJ databases">
        <authorList>
            <person name="Meier V. D."/>
        </authorList>
    </citation>
    <scope>NUCLEOTIDE SEQUENCE</scope>
    <source>
        <strain evidence="2">AVDCRST_MAG73</strain>
    </source>
</reference>
<feature type="compositionally biased region" description="Acidic residues" evidence="1">
    <location>
        <begin position="11"/>
        <end position="30"/>
    </location>
</feature>
<name>A0A6J4UYJ1_9BACT</name>